<evidence type="ECO:0000313" key="1">
    <source>
        <dbReference type="EMBL" id="KAI5651180.1"/>
    </source>
</evidence>
<accession>A0ACB9ZUT6</accession>
<comment type="caution">
    <text evidence="1">The sequence shown here is derived from an EMBL/GenBank/DDBJ whole genome shotgun (WGS) entry which is preliminary data.</text>
</comment>
<evidence type="ECO:0000313" key="2">
    <source>
        <dbReference type="Proteomes" id="UP001060085"/>
    </source>
</evidence>
<name>A0ACB9ZUT6_CATRO</name>
<sequence length="318" mass="36367">MSETSQFLSSSPSAKHNALGPDFFGFYTREISVFLSQDEDYLPENSNFEGKDSLTNNSHKSTEDYKIGGSTPLFSNAIGAHISDFRKERLRSLVCQSLFAFTKEVDEILNPVHRICRVQSLLRYKKSMLRLSGGLSEPDHGHPPEKKQKTSNLSSSLSGACGMKCRPDEGTPPATELNEQLYLDKTGTDYEKEIDDDLLVLLDNDCTMVEEMTKKHSEELFATIRHMEQKLEEFLDILMSNCRSMTLAEKQQLQKLIQDLPPRNLDRVVEIIQRNKPIDGRPSNNEIYVDLENENKVTLWRLYYYVEAVENARKLCPD</sequence>
<reference evidence="2" key="1">
    <citation type="journal article" date="2023" name="Nat. Plants">
        <title>Single-cell RNA sequencing provides a high-resolution roadmap for understanding the multicellular compartmentation of specialized metabolism.</title>
        <authorList>
            <person name="Sun S."/>
            <person name="Shen X."/>
            <person name="Li Y."/>
            <person name="Li Y."/>
            <person name="Wang S."/>
            <person name="Li R."/>
            <person name="Zhang H."/>
            <person name="Shen G."/>
            <person name="Guo B."/>
            <person name="Wei J."/>
            <person name="Xu J."/>
            <person name="St-Pierre B."/>
            <person name="Chen S."/>
            <person name="Sun C."/>
        </authorList>
    </citation>
    <scope>NUCLEOTIDE SEQUENCE [LARGE SCALE GENOMIC DNA]</scope>
</reference>
<protein>
    <submittedName>
        <fullName evidence="1">Uncharacterized protein</fullName>
    </submittedName>
</protein>
<keyword evidence="2" id="KW-1185">Reference proteome</keyword>
<gene>
    <name evidence="1" type="ORF">M9H77_37185</name>
</gene>
<dbReference type="EMBL" id="CM044708">
    <property type="protein sequence ID" value="KAI5651180.1"/>
    <property type="molecule type" value="Genomic_DNA"/>
</dbReference>
<dbReference type="Proteomes" id="UP001060085">
    <property type="component" value="Linkage Group LG08"/>
</dbReference>
<organism evidence="1 2">
    <name type="scientific">Catharanthus roseus</name>
    <name type="common">Madagascar periwinkle</name>
    <name type="synonym">Vinca rosea</name>
    <dbReference type="NCBI Taxonomy" id="4058"/>
    <lineage>
        <taxon>Eukaryota</taxon>
        <taxon>Viridiplantae</taxon>
        <taxon>Streptophyta</taxon>
        <taxon>Embryophyta</taxon>
        <taxon>Tracheophyta</taxon>
        <taxon>Spermatophyta</taxon>
        <taxon>Magnoliopsida</taxon>
        <taxon>eudicotyledons</taxon>
        <taxon>Gunneridae</taxon>
        <taxon>Pentapetalae</taxon>
        <taxon>asterids</taxon>
        <taxon>lamiids</taxon>
        <taxon>Gentianales</taxon>
        <taxon>Apocynaceae</taxon>
        <taxon>Rauvolfioideae</taxon>
        <taxon>Vinceae</taxon>
        <taxon>Catharanthinae</taxon>
        <taxon>Catharanthus</taxon>
    </lineage>
</organism>
<proteinExistence type="predicted"/>